<dbReference type="Gene3D" id="3.40.50.1820">
    <property type="entry name" value="alpha/beta hydrolase"/>
    <property type="match status" value="1"/>
</dbReference>
<dbReference type="RefSeq" id="WP_135971826.1">
    <property type="nucleotide sequence ID" value="NZ_CP039291.1"/>
</dbReference>
<dbReference type="GO" id="GO:0016787">
    <property type="term" value="F:hydrolase activity"/>
    <property type="evidence" value="ECO:0007669"/>
    <property type="project" value="UniProtKB-KW"/>
</dbReference>
<keyword evidence="4" id="KW-1185">Reference proteome</keyword>
<name>A0A4V1CMN4_9CELL</name>
<dbReference type="KEGG" id="celz:E5225_08265"/>
<dbReference type="OrthoDB" id="9803828at2"/>
<reference evidence="3 4" key="1">
    <citation type="submission" date="2019-04" db="EMBL/GenBank/DDBJ databases">
        <title>Isolation and identification of Cellulomonas shaoxiangyii sp. Nov. isolated from feces of the Tibetan antelopes (Pantholops hodgsonii) in the Qinghai-Tibet plateau of China.</title>
        <authorList>
            <person name="Tian Z."/>
        </authorList>
    </citation>
    <scope>NUCLEOTIDE SEQUENCE [LARGE SCALE GENOMIC DNA]</scope>
    <source>
        <strain evidence="3 4">Z28</strain>
    </source>
</reference>
<dbReference type="InterPro" id="IPR050300">
    <property type="entry name" value="GDXG_lipolytic_enzyme"/>
</dbReference>
<evidence type="ECO:0000313" key="3">
    <source>
        <dbReference type="EMBL" id="QCB93555.1"/>
    </source>
</evidence>
<keyword evidence="1 3" id="KW-0378">Hydrolase</keyword>
<accession>A0A4V1CMN4</accession>
<proteinExistence type="predicted"/>
<dbReference type="SUPFAM" id="SSF53474">
    <property type="entry name" value="alpha/beta-Hydrolases"/>
    <property type="match status" value="1"/>
</dbReference>
<organism evidence="3 4">
    <name type="scientific">Cellulomonas shaoxiangyii</name>
    <dbReference type="NCBI Taxonomy" id="2566013"/>
    <lineage>
        <taxon>Bacteria</taxon>
        <taxon>Bacillati</taxon>
        <taxon>Actinomycetota</taxon>
        <taxon>Actinomycetes</taxon>
        <taxon>Micrococcales</taxon>
        <taxon>Cellulomonadaceae</taxon>
        <taxon>Cellulomonas</taxon>
    </lineage>
</organism>
<dbReference type="PANTHER" id="PTHR48081">
    <property type="entry name" value="AB HYDROLASE SUPERFAMILY PROTEIN C4A8.06C"/>
    <property type="match status" value="1"/>
</dbReference>
<dbReference type="Pfam" id="PF07859">
    <property type="entry name" value="Abhydrolase_3"/>
    <property type="match status" value="1"/>
</dbReference>
<evidence type="ECO:0000256" key="1">
    <source>
        <dbReference type="ARBA" id="ARBA00022801"/>
    </source>
</evidence>
<dbReference type="PANTHER" id="PTHR48081:SF8">
    <property type="entry name" value="ALPHA_BETA HYDROLASE FOLD-3 DOMAIN-CONTAINING PROTEIN-RELATED"/>
    <property type="match status" value="1"/>
</dbReference>
<feature type="domain" description="Alpha/beta hydrolase fold-3" evidence="2">
    <location>
        <begin position="75"/>
        <end position="282"/>
    </location>
</feature>
<evidence type="ECO:0000313" key="4">
    <source>
        <dbReference type="Proteomes" id="UP000296469"/>
    </source>
</evidence>
<dbReference type="InterPro" id="IPR029058">
    <property type="entry name" value="AB_hydrolase_fold"/>
</dbReference>
<evidence type="ECO:0000259" key="2">
    <source>
        <dbReference type="Pfam" id="PF07859"/>
    </source>
</evidence>
<dbReference type="EMBL" id="CP039291">
    <property type="protein sequence ID" value="QCB93555.1"/>
    <property type="molecule type" value="Genomic_DNA"/>
</dbReference>
<protein>
    <submittedName>
        <fullName evidence="3">Alpha/beta hydrolase</fullName>
    </submittedName>
</protein>
<gene>
    <name evidence="3" type="ORF">E5225_08265</name>
</gene>
<dbReference type="InterPro" id="IPR013094">
    <property type="entry name" value="AB_hydrolase_3"/>
</dbReference>
<sequence length="311" mass="32261">MHERAATSDAGAAAPPDGIETFRAGARRHAEQAPRALDHLPRGTYERVPLPGDAPVRELMVYRPSGGPDRPGVFVNLHGGGFVLGDWEGDDPYCRHLADTAGCTVVNVDYLLAPEHPFPAAVHQVTDLLAWLGAGASVFGADGTRLAVGGHSAGGNLAAAACLLAARRGQPGPRGLVVDYAPLDLATAPAGKLAAGAAPEAVELAQIGARFNAWYLPSPAAGADELASPVRARDLSVLPPTLVLTAEHDLLRADGDRFADRLRAAGVDTEHAVHPGSGHAFTHVGPEDQAAAAWQRMADFLRRVLGGDPCA</sequence>
<dbReference type="AlphaFoldDB" id="A0A4V1CMN4"/>
<dbReference type="Proteomes" id="UP000296469">
    <property type="component" value="Chromosome"/>
</dbReference>